<dbReference type="SUPFAM" id="SSF53383">
    <property type="entry name" value="PLP-dependent transferases"/>
    <property type="match status" value="1"/>
</dbReference>
<dbReference type="PANTHER" id="PTHR43092:SF2">
    <property type="entry name" value="HERCYNYLCYSTEINE SULFOXIDE LYASE"/>
    <property type="match status" value="1"/>
</dbReference>
<dbReference type="InterPro" id="IPR015424">
    <property type="entry name" value="PyrdxlP-dep_Trfase"/>
</dbReference>
<evidence type="ECO:0000313" key="3">
    <source>
        <dbReference type="EMBL" id="KNB00347.1"/>
    </source>
</evidence>
<dbReference type="AlphaFoldDB" id="A0A0J9WJI6"/>
<proteinExistence type="predicted"/>
<dbReference type="Proteomes" id="UP000009097">
    <property type="component" value="Unassembled WGS sequence"/>
</dbReference>
<dbReference type="InterPro" id="IPR000192">
    <property type="entry name" value="Aminotrans_V_dom"/>
</dbReference>
<evidence type="ECO:0000313" key="4">
    <source>
        <dbReference type="Proteomes" id="UP000009097"/>
    </source>
</evidence>
<dbReference type="VEuPathDB" id="FungiDB:FOXG_18693"/>
<dbReference type="InterPro" id="IPR015422">
    <property type="entry name" value="PyrdxlP-dep_Trfase_small"/>
</dbReference>
<dbReference type="Gene3D" id="3.90.1150.10">
    <property type="entry name" value="Aspartate Aminotransferase, domain 1"/>
    <property type="match status" value="1"/>
</dbReference>
<keyword evidence="1" id="KW-0663">Pyridoxal phosphate</keyword>
<dbReference type="Pfam" id="PF00266">
    <property type="entry name" value="Aminotran_5"/>
    <property type="match status" value="1"/>
</dbReference>
<dbReference type="Gene3D" id="3.40.640.10">
    <property type="entry name" value="Type I PLP-dependent aspartate aminotransferase-like (Major domain)"/>
    <property type="match status" value="1"/>
</dbReference>
<feature type="domain" description="Aminotransferase class V" evidence="2">
    <location>
        <begin position="72"/>
        <end position="336"/>
    </location>
</feature>
<reference evidence="3" key="1">
    <citation type="submission" date="2007-04" db="EMBL/GenBank/DDBJ databases">
        <authorList>
            <consortium name="The Broad Institute Genome Sequencing Platform"/>
            <person name="Birren B."/>
            <person name="Lander E."/>
            <person name="Galagan J."/>
            <person name="Nusbaum C."/>
            <person name="Devon K."/>
            <person name="Ma L.-J."/>
            <person name="Jaffe D."/>
            <person name="Butler J."/>
            <person name="Alvarez P."/>
            <person name="Gnerre S."/>
            <person name="Grabherr M."/>
            <person name="Kleber M."/>
            <person name="Mauceli E."/>
            <person name="Brockman W."/>
            <person name="MacCallum I.A."/>
            <person name="Young S."/>
            <person name="LaButti K."/>
            <person name="DeCaprio D."/>
            <person name="Crawford M."/>
            <person name="Koehrsen M."/>
            <person name="Engels R."/>
            <person name="Montgomery P."/>
            <person name="Pearson M."/>
            <person name="Howarth C."/>
            <person name="Larson L."/>
            <person name="White J."/>
            <person name="O'Leary S."/>
            <person name="Kodira C."/>
            <person name="Zeng Q."/>
            <person name="Yandava C."/>
            <person name="Alvarado L."/>
            <person name="Kistler C."/>
            <person name="Shim W.-B."/>
            <person name="Kang S."/>
            <person name="Woloshuk C."/>
        </authorList>
    </citation>
    <scope>NUCLEOTIDE SEQUENCE</scope>
    <source>
        <strain evidence="3">4287</strain>
    </source>
</reference>
<dbReference type="RefSeq" id="XP_018238392.1">
    <property type="nucleotide sequence ID" value="XM_018398832.1"/>
</dbReference>
<reference evidence="3" key="2">
    <citation type="journal article" date="2010" name="Nature">
        <title>Comparative genomics reveals mobile pathogenicity chromosomes in Fusarium.</title>
        <authorList>
            <person name="Ma L.J."/>
            <person name="van der Does H.C."/>
            <person name="Borkovich K.A."/>
            <person name="Coleman J.J."/>
            <person name="Daboussi M.J."/>
            <person name="Di Pietro A."/>
            <person name="Dufresne M."/>
            <person name="Freitag M."/>
            <person name="Grabherr M."/>
            <person name="Henrissat B."/>
            <person name="Houterman P.M."/>
            <person name="Kang S."/>
            <person name="Shim W.B."/>
            <person name="Woloshuk C."/>
            <person name="Xie X."/>
            <person name="Xu J.R."/>
            <person name="Antoniw J."/>
            <person name="Baker S.E."/>
            <person name="Bluhm B.H."/>
            <person name="Breakspear A."/>
            <person name="Brown D.W."/>
            <person name="Butchko R.A."/>
            <person name="Chapman S."/>
            <person name="Coulson R."/>
            <person name="Coutinho P.M."/>
            <person name="Danchin E.G."/>
            <person name="Diener A."/>
            <person name="Gale L.R."/>
            <person name="Gardiner D.M."/>
            <person name="Goff S."/>
            <person name="Hammond-Kosack K.E."/>
            <person name="Hilburn K."/>
            <person name="Hua-Van A."/>
            <person name="Jonkers W."/>
            <person name="Kazan K."/>
            <person name="Kodira C.D."/>
            <person name="Koehrsen M."/>
            <person name="Kumar L."/>
            <person name="Lee Y.H."/>
            <person name="Li L."/>
            <person name="Manners J.M."/>
            <person name="Miranda-Saavedra D."/>
            <person name="Mukherjee M."/>
            <person name="Park G."/>
            <person name="Park J."/>
            <person name="Park S.Y."/>
            <person name="Proctor R.H."/>
            <person name="Regev A."/>
            <person name="Ruiz-Roldan M.C."/>
            <person name="Sain D."/>
            <person name="Sakthikumar S."/>
            <person name="Sykes S."/>
            <person name="Schwartz D.C."/>
            <person name="Turgeon B.G."/>
            <person name="Wapinski I."/>
            <person name="Yoder O."/>
            <person name="Young S."/>
            <person name="Zeng Q."/>
            <person name="Zhou S."/>
            <person name="Galagan J."/>
            <person name="Cuomo C.A."/>
            <person name="Kistler H.C."/>
            <person name="Rep M."/>
        </authorList>
    </citation>
    <scope>NUCLEOTIDE SEQUENCE [LARGE SCALE GENOMIC DNA]</scope>
    <source>
        <strain evidence="3">4287</strain>
    </source>
</reference>
<organism evidence="3 4">
    <name type="scientific">Fusarium oxysporum f. sp. lycopersici (strain 4287 / CBS 123668 / FGSC 9935 / NRRL 34936)</name>
    <name type="common">Fusarium vascular wilt of tomato</name>
    <dbReference type="NCBI Taxonomy" id="426428"/>
    <lineage>
        <taxon>Eukaryota</taxon>
        <taxon>Fungi</taxon>
        <taxon>Dikarya</taxon>
        <taxon>Ascomycota</taxon>
        <taxon>Pezizomycotina</taxon>
        <taxon>Sordariomycetes</taxon>
        <taxon>Hypocreomycetidae</taxon>
        <taxon>Hypocreales</taxon>
        <taxon>Nectriaceae</taxon>
        <taxon>Fusarium</taxon>
        <taxon>Fusarium oxysporum species complex</taxon>
    </lineage>
</organism>
<sequence>MRNKNERLLLRPYPISNKARPSIFEPGLSQSIMNDQTKSLFSMTEHGEESRSGTMTAHLQSFGEWQIQKDIIYLDNGAFGSCPKSVVEKQKNIRQHIEENPHEFFERSYVSGLEASRRSLAGFLHVDYRDIFLLPGATHAMNVVIQSLRFDPDDELLTTNVAYSSVRMVLDHVAKRDGAHIVVVDVPLLVTGPEDVTQRILAGVTSRTRFAVIDHIPSRTGVVLPAKQIVKELESRGIDTLVDGAHAPGMIHLDLEDINAAYYVANCHKWMCAPRGIGFLHVRRDRARNIKPLVIARSPYVVGKSKHSVLEHNFGWMGTYCPSAMLSLPSAIDHLNTVMPGGYNDLTSRNHDLAVLARRIVCKAIGVDVPCPDSMIAAMATIPLPDSPGPEQEGMLPIQQILWKEHGIVIPVYSWPSYPKRVVRLSVQAYNRLDQYLKLADCLRIVLRNERKSFSLASVGSIEFPTPPYTRRQSDDSAYSSSSESPLACGCSSLGTKTLSAGYGVPETPYQDIEKPTPAMLSSLAESRLLKILRGTFSFDPVSLFPTAGDCEAALTLNSEVQKHANMETSKMAYMLSCIPRRRIPQIMASSVSQLLETEDVIENWPRRMNTLKNQSQILSRAIIFEMNAPRAPAKCPVDGSEFVGRVVPYETETREENLSLKFWSRALKDFTTKGRWSTGRVTSFLQIHAFLRDPVCGLRNNFESRKNNFLNLLTRLTKELEETSQTIREDVAAQLAAESSFISQPLVSNASCVHFSEDEQLVYSYVDISDMARSEFSCPEIVIGMISDILNCRSGDKIRIAPIAVANSHPVCSSHDSRQVIIDGNNRITTLTFLKFVSIYGLSKLQEAEDNLREYCRDSGFGPVYFVDFCAVLQMLRNNAMHILSQLQTCVTLGRFKHITQVPCLITEEASFITKVLVDGEEIAQPIHQSVFATDDLLVALPAKMQCHGRAKGFKALPVR</sequence>
<dbReference type="OrthoDB" id="5978656at2759"/>
<gene>
    <name evidence="3" type="ORF">FOXG_18693</name>
</gene>
<evidence type="ECO:0000256" key="1">
    <source>
        <dbReference type="ARBA" id="ARBA00022898"/>
    </source>
</evidence>
<dbReference type="InterPro" id="IPR015421">
    <property type="entry name" value="PyrdxlP-dep_Trfase_major"/>
</dbReference>
<dbReference type="GeneID" id="28959399"/>
<protein>
    <recommendedName>
        <fullName evidence="2">Aminotransferase class V domain-containing protein</fullName>
    </recommendedName>
</protein>
<dbReference type="EMBL" id="DS231699">
    <property type="protein sequence ID" value="KNB00347.1"/>
    <property type="molecule type" value="Genomic_DNA"/>
</dbReference>
<accession>A0A0J9WJI6</accession>
<dbReference type="PANTHER" id="PTHR43092">
    <property type="entry name" value="L-CYSTEINE DESULFHYDRASE"/>
    <property type="match status" value="1"/>
</dbReference>
<name>A0A0J9WJI6_FUSO4</name>
<evidence type="ECO:0000259" key="2">
    <source>
        <dbReference type="Pfam" id="PF00266"/>
    </source>
</evidence>
<dbReference type="KEGG" id="fox:FOXG_18693"/>